<feature type="chain" id="PRO_5002435140" evidence="1">
    <location>
        <begin position="25"/>
        <end position="38"/>
    </location>
</feature>
<reference evidence="2" key="2">
    <citation type="journal article" date="2015" name="Fish Shellfish Immunol.">
        <title>Early steps in the European eel (Anguilla anguilla)-Vibrio vulnificus interaction in the gills: Role of the RtxA13 toxin.</title>
        <authorList>
            <person name="Callol A."/>
            <person name="Pajuelo D."/>
            <person name="Ebbesson L."/>
            <person name="Teles M."/>
            <person name="MacKenzie S."/>
            <person name="Amaro C."/>
        </authorList>
    </citation>
    <scope>NUCLEOTIDE SEQUENCE</scope>
</reference>
<reference evidence="2" key="1">
    <citation type="submission" date="2014-11" db="EMBL/GenBank/DDBJ databases">
        <authorList>
            <person name="Amaro Gonzalez C."/>
        </authorList>
    </citation>
    <scope>NUCLEOTIDE SEQUENCE</scope>
</reference>
<feature type="signal peptide" evidence="1">
    <location>
        <begin position="1"/>
        <end position="24"/>
    </location>
</feature>
<accession>A0A0E9X8R6</accession>
<dbReference type="EMBL" id="GBXM01009430">
    <property type="protein sequence ID" value="JAH99147.1"/>
    <property type="molecule type" value="Transcribed_RNA"/>
</dbReference>
<keyword evidence="1" id="KW-0732">Signal</keyword>
<evidence type="ECO:0000256" key="1">
    <source>
        <dbReference type="SAM" id="SignalP"/>
    </source>
</evidence>
<sequence length="38" mass="3983">MNTAMKMSALLIVVLLGSLERVSSAPVRVSSAPSCCFI</sequence>
<protein>
    <submittedName>
        <fullName evidence="2">Uncharacterized protein</fullName>
    </submittedName>
</protein>
<proteinExistence type="predicted"/>
<organism evidence="2">
    <name type="scientific">Anguilla anguilla</name>
    <name type="common">European freshwater eel</name>
    <name type="synonym">Muraena anguilla</name>
    <dbReference type="NCBI Taxonomy" id="7936"/>
    <lineage>
        <taxon>Eukaryota</taxon>
        <taxon>Metazoa</taxon>
        <taxon>Chordata</taxon>
        <taxon>Craniata</taxon>
        <taxon>Vertebrata</taxon>
        <taxon>Euteleostomi</taxon>
        <taxon>Actinopterygii</taxon>
        <taxon>Neopterygii</taxon>
        <taxon>Teleostei</taxon>
        <taxon>Anguilliformes</taxon>
        <taxon>Anguillidae</taxon>
        <taxon>Anguilla</taxon>
    </lineage>
</organism>
<evidence type="ECO:0000313" key="2">
    <source>
        <dbReference type="EMBL" id="JAH99147.1"/>
    </source>
</evidence>
<name>A0A0E9X8R6_ANGAN</name>
<dbReference type="AlphaFoldDB" id="A0A0E9X8R6"/>